<feature type="transmembrane region" description="Helical" evidence="4">
    <location>
        <begin position="12"/>
        <end position="33"/>
    </location>
</feature>
<comment type="similarity">
    <text evidence="2">Belongs to the class-A beta-lactamase family.</text>
</comment>
<dbReference type="PANTHER" id="PTHR35333">
    <property type="entry name" value="BETA-LACTAMASE"/>
    <property type="match status" value="1"/>
</dbReference>
<feature type="domain" description="Beta-lactamase class A catalytic" evidence="5">
    <location>
        <begin position="108"/>
        <end position="309"/>
    </location>
</feature>
<proteinExistence type="inferred from homology"/>
<dbReference type="Gene3D" id="3.40.710.10">
    <property type="entry name" value="DD-peptidase/beta-lactamase superfamily"/>
    <property type="match status" value="1"/>
</dbReference>
<organism evidence="6 7">
    <name type="scientific">Flavobacterium silvisoli</name>
    <dbReference type="NCBI Taxonomy" id="2529433"/>
    <lineage>
        <taxon>Bacteria</taxon>
        <taxon>Pseudomonadati</taxon>
        <taxon>Bacteroidota</taxon>
        <taxon>Flavobacteriia</taxon>
        <taxon>Flavobacteriales</taxon>
        <taxon>Flavobacteriaceae</taxon>
        <taxon>Flavobacterium</taxon>
    </lineage>
</organism>
<dbReference type="EMBL" id="SJPE01000004">
    <property type="protein sequence ID" value="TBX70183.1"/>
    <property type="molecule type" value="Genomic_DNA"/>
</dbReference>
<dbReference type="RefSeq" id="WP_131475579.1">
    <property type="nucleotide sequence ID" value="NZ_SJPE01000004.1"/>
</dbReference>
<evidence type="ECO:0000256" key="4">
    <source>
        <dbReference type="SAM" id="Phobius"/>
    </source>
</evidence>
<dbReference type="Proteomes" id="UP000293300">
    <property type="component" value="Unassembled WGS sequence"/>
</dbReference>
<comment type="catalytic activity">
    <reaction evidence="1">
        <text>a beta-lactam + H2O = a substituted beta-amino acid</text>
        <dbReference type="Rhea" id="RHEA:20401"/>
        <dbReference type="ChEBI" id="CHEBI:15377"/>
        <dbReference type="ChEBI" id="CHEBI:35627"/>
        <dbReference type="ChEBI" id="CHEBI:140347"/>
        <dbReference type="EC" id="3.5.2.6"/>
    </reaction>
</comment>
<evidence type="ECO:0000256" key="2">
    <source>
        <dbReference type="ARBA" id="ARBA00009009"/>
    </source>
</evidence>
<gene>
    <name evidence="6" type="ORF">EZL74_05415</name>
</gene>
<dbReference type="EC" id="3.5.2.6" evidence="3"/>
<evidence type="ECO:0000313" key="7">
    <source>
        <dbReference type="Proteomes" id="UP000293300"/>
    </source>
</evidence>
<dbReference type="Pfam" id="PF13354">
    <property type="entry name" value="Beta-lactamase2"/>
    <property type="match status" value="1"/>
</dbReference>
<sequence length="337" mass="37884">MTLFASRKFSLFHVAIFSVVISLMASAGIYAWISRKDTTTVAINSVKRNCEYNIKRISGLKFVKPILWVDENCESDELTGTKIKLTEIIEKYKQTSEVNTASVYLRVNGKWTVINPNDKYDPGSLFKVPVLITILKMEEEHPGFLNMPVVYKNKVETGKNIAYASKTIQLGQTYTIRELLNYMIKYSDNAATILLENNMDNKILQKLFSDVGVEIPNIYADKYQFTASDYSLFMRVIFNAGYLTIKNSEFAAELLSECDFKEGIVKGIPAGTKIAHKFGESGDQVEKQLHESAVVYLDNGGGYLLTIMTKGKDMKKLSNLIGEISRAVYDDATVNSN</sequence>
<protein>
    <recommendedName>
        <fullName evidence="3">beta-lactamase</fullName>
        <ecNumber evidence="3">3.5.2.6</ecNumber>
    </recommendedName>
</protein>
<keyword evidence="7" id="KW-1185">Reference proteome</keyword>
<dbReference type="GO" id="GO:0008800">
    <property type="term" value="F:beta-lactamase activity"/>
    <property type="evidence" value="ECO:0007669"/>
    <property type="project" value="UniProtKB-EC"/>
</dbReference>
<dbReference type="InterPro" id="IPR012338">
    <property type="entry name" value="Beta-lactam/transpept-like"/>
</dbReference>
<keyword evidence="4" id="KW-0812">Transmembrane</keyword>
<accession>A0A4V2L5C6</accession>
<evidence type="ECO:0000313" key="6">
    <source>
        <dbReference type="EMBL" id="TBX70183.1"/>
    </source>
</evidence>
<dbReference type="GO" id="GO:0030655">
    <property type="term" value="P:beta-lactam antibiotic catabolic process"/>
    <property type="evidence" value="ECO:0007669"/>
    <property type="project" value="InterPro"/>
</dbReference>
<comment type="caution">
    <text evidence="6">The sequence shown here is derived from an EMBL/GenBank/DDBJ whole genome shotgun (WGS) entry which is preliminary data.</text>
</comment>
<dbReference type="GO" id="GO:0046677">
    <property type="term" value="P:response to antibiotic"/>
    <property type="evidence" value="ECO:0007669"/>
    <property type="project" value="InterPro"/>
</dbReference>
<dbReference type="PANTHER" id="PTHR35333:SF3">
    <property type="entry name" value="BETA-LACTAMASE-TYPE TRANSPEPTIDASE FOLD CONTAINING PROTEIN"/>
    <property type="match status" value="1"/>
</dbReference>
<keyword evidence="4" id="KW-0472">Membrane</keyword>
<evidence type="ECO:0000259" key="5">
    <source>
        <dbReference type="Pfam" id="PF13354"/>
    </source>
</evidence>
<dbReference type="OrthoDB" id="9772863at2"/>
<reference evidence="6 7" key="1">
    <citation type="submission" date="2019-02" db="EMBL/GenBank/DDBJ databases">
        <title>Flavobacterium sp. RD-2-33 isolated from forest soil.</title>
        <authorList>
            <person name="Chaudhary D.K."/>
        </authorList>
    </citation>
    <scope>NUCLEOTIDE SEQUENCE [LARGE SCALE GENOMIC DNA]</scope>
    <source>
        <strain evidence="6 7">RD-2-33</strain>
    </source>
</reference>
<dbReference type="SUPFAM" id="SSF56601">
    <property type="entry name" value="beta-lactamase/transpeptidase-like"/>
    <property type="match status" value="1"/>
</dbReference>
<evidence type="ECO:0000256" key="1">
    <source>
        <dbReference type="ARBA" id="ARBA00001526"/>
    </source>
</evidence>
<keyword evidence="4" id="KW-1133">Transmembrane helix</keyword>
<dbReference type="InterPro" id="IPR000871">
    <property type="entry name" value="Beta-lactam_class-A"/>
</dbReference>
<name>A0A4V2L5C6_9FLAO</name>
<evidence type="ECO:0000256" key="3">
    <source>
        <dbReference type="ARBA" id="ARBA00012865"/>
    </source>
</evidence>
<dbReference type="InterPro" id="IPR045155">
    <property type="entry name" value="Beta-lactam_cat"/>
</dbReference>
<dbReference type="AlphaFoldDB" id="A0A4V2L5C6"/>